<feature type="non-terminal residue" evidence="2">
    <location>
        <position position="1"/>
    </location>
</feature>
<accession>A0A7J6PUN5</accession>
<gene>
    <name evidence="2" type="ORF">FOZ62_026883</name>
</gene>
<feature type="region of interest" description="Disordered" evidence="1">
    <location>
        <begin position="1"/>
        <end position="34"/>
    </location>
</feature>
<name>A0A7J6PUN5_PEROL</name>
<dbReference type="EMBL" id="JABANM010034411">
    <property type="protein sequence ID" value="KAF4699667.1"/>
    <property type="molecule type" value="Genomic_DNA"/>
</dbReference>
<evidence type="ECO:0000256" key="1">
    <source>
        <dbReference type="SAM" id="MobiDB-lite"/>
    </source>
</evidence>
<comment type="caution">
    <text evidence="2">The sequence shown here is derived from an EMBL/GenBank/DDBJ whole genome shotgun (WGS) entry which is preliminary data.</text>
</comment>
<evidence type="ECO:0000313" key="3">
    <source>
        <dbReference type="Proteomes" id="UP000574390"/>
    </source>
</evidence>
<organism evidence="2 3">
    <name type="scientific">Perkinsus olseni</name>
    <name type="common">Perkinsus atlanticus</name>
    <dbReference type="NCBI Taxonomy" id="32597"/>
    <lineage>
        <taxon>Eukaryota</taxon>
        <taxon>Sar</taxon>
        <taxon>Alveolata</taxon>
        <taxon>Perkinsozoa</taxon>
        <taxon>Perkinsea</taxon>
        <taxon>Perkinsida</taxon>
        <taxon>Perkinsidae</taxon>
        <taxon>Perkinsus</taxon>
    </lineage>
</organism>
<dbReference type="AlphaFoldDB" id="A0A7J6PUN5"/>
<proteinExistence type="predicted"/>
<evidence type="ECO:0000313" key="2">
    <source>
        <dbReference type="EMBL" id="KAF4699667.1"/>
    </source>
</evidence>
<sequence length="75" mass="8184">MAGGSSTAVHRKQHNNRGVSAATGNRPRVEVPHGIETRTASNLYSSYEIVKAVNEFLEEALPALGYIEDTSLPWM</sequence>
<protein>
    <submittedName>
        <fullName evidence="2">Uncharacterized protein</fullName>
    </submittedName>
</protein>
<reference evidence="2 3" key="1">
    <citation type="submission" date="2020-04" db="EMBL/GenBank/DDBJ databases">
        <title>Perkinsus olseni comparative genomics.</title>
        <authorList>
            <person name="Bogema D.R."/>
        </authorList>
    </citation>
    <scope>NUCLEOTIDE SEQUENCE [LARGE SCALE GENOMIC DNA]</scope>
    <source>
        <strain evidence="2">ATCC PRA-205</strain>
    </source>
</reference>
<dbReference type="Proteomes" id="UP000574390">
    <property type="component" value="Unassembled WGS sequence"/>
</dbReference>